<feature type="transmembrane region" description="Helical" evidence="1">
    <location>
        <begin position="107"/>
        <end position="127"/>
    </location>
</feature>
<evidence type="ECO:0000313" key="3">
    <source>
        <dbReference type="Proteomes" id="UP001499910"/>
    </source>
</evidence>
<dbReference type="RefSeq" id="WP_345229465.1">
    <property type="nucleotide sequence ID" value="NZ_BAABHW010000002.1"/>
</dbReference>
<proteinExistence type="predicted"/>
<feature type="transmembrane region" description="Helical" evidence="1">
    <location>
        <begin position="77"/>
        <end position="95"/>
    </location>
</feature>
<feature type="transmembrane region" description="Helical" evidence="1">
    <location>
        <begin position="47"/>
        <end position="65"/>
    </location>
</feature>
<dbReference type="InterPro" id="IPR049713">
    <property type="entry name" value="Pr6Pr-like"/>
</dbReference>
<dbReference type="NCBIfam" id="NF038065">
    <property type="entry name" value="Pr6Pr"/>
    <property type="match status" value="1"/>
</dbReference>
<organism evidence="2 3">
    <name type="scientific">[Roseibacterium] beibuensis</name>
    <dbReference type="NCBI Taxonomy" id="1193142"/>
    <lineage>
        <taxon>Bacteria</taxon>
        <taxon>Pseudomonadati</taxon>
        <taxon>Pseudomonadota</taxon>
        <taxon>Alphaproteobacteria</taxon>
        <taxon>Rhodobacterales</taxon>
        <taxon>Roseobacteraceae</taxon>
        <taxon>Roseicyclus</taxon>
    </lineage>
</organism>
<evidence type="ECO:0000256" key="1">
    <source>
        <dbReference type="SAM" id="Phobius"/>
    </source>
</evidence>
<reference evidence="3" key="1">
    <citation type="journal article" date="2019" name="Int. J. Syst. Evol. Microbiol.">
        <title>The Global Catalogue of Microorganisms (GCM) 10K type strain sequencing project: providing services to taxonomists for standard genome sequencing and annotation.</title>
        <authorList>
            <consortium name="The Broad Institute Genomics Platform"/>
            <consortium name="The Broad Institute Genome Sequencing Center for Infectious Disease"/>
            <person name="Wu L."/>
            <person name="Ma J."/>
        </authorList>
    </citation>
    <scope>NUCLEOTIDE SEQUENCE [LARGE SCALE GENOMIC DNA]</scope>
    <source>
        <strain evidence="3">JCM 18015</strain>
    </source>
</reference>
<gene>
    <name evidence="2" type="ORF">GCM10023209_20870</name>
</gene>
<keyword evidence="3" id="KW-1185">Reference proteome</keyword>
<name>A0ABP9LAX6_9RHOB</name>
<sequence>MFPTLPRPARRRALLIALIAWLALLAQWVYLVDYRGTGPVATLVEMARFFTILTTALTVVTFATVNFRKIKGVGAPWLAALTLSELALAVVYHALLTDLWNPEGIGWWADIGLHTVVPAAVGLWWLFDAPKRALEWADLPIFILWPSVYGAYALGMATRDAFYPYPFMDVPALGPWAVAATLGMLLVGLLLAGVIFIAIGRYADR</sequence>
<feature type="transmembrane region" description="Helical" evidence="1">
    <location>
        <begin position="139"/>
        <end position="157"/>
    </location>
</feature>
<keyword evidence="1" id="KW-1133">Transmembrane helix</keyword>
<accession>A0ABP9LAX6</accession>
<keyword evidence="1" id="KW-0472">Membrane</keyword>
<dbReference type="EMBL" id="BAABHW010000002">
    <property type="protein sequence ID" value="GAA5074106.1"/>
    <property type="molecule type" value="Genomic_DNA"/>
</dbReference>
<evidence type="ECO:0008006" key="4">
    <source>
        <dbReference type="Google" id="ProtNLM"/>
    </source>
</evidence>
<dbReference type="Proteomes" id="UP001499910">
    <property type="component" value="Unassembled WGS sequence"/>
</dbReference>
<comment type="caution">
    <text evidence="2">The sequence shown here is derived from an EMBL/GenBank/DDBJ whole genome shotgun (WGS) entry which is preliminary data.</text>
</comment>
<feature type="transmembrane region" description="Helical" evidence="1">
    <location>
        <begin position="177"/>
        <end position="199"/>
    </location>
</feature>
<keyword evidence="1" id="KW-0812">Transmembrane</keyword>
<evidence type="ECO:0000313" key="2">
    <source>
        <dbReference type="EMBL" id="GAA5074106.1"/>
    </source>
</evidence>
<protein>
    <recommendedName>
        <fullName evidence="4">FAR-17a/AIG1-like protein</fullName>
    </recommendedName>
</protein>